<dbReference type="Proteomes" id="UP001152799">
    <property type="component" value="Chromosome 4"/>
</dbReference>
<dbReference type="InterPro" id="IPR052482">
    <property type="entry name" value="mtLSU_mL37"/>
</dbReference>
<dbReference type="GO" id="GO:0005840">
    <property type="term" value="C:ribosome"/>
    <property type="evidence" value="ECO:0007669"/>
    <property type="project" value="UniProtKB-KW"/>
</dbReference>
<keyword evidence="3" id="KW-0689">Ribosomal protein</keyword>
<dbReference type="InterPro" id="IPR010793">
    <property type="entry name" value="Ribosomal_mL37/mL65"/>
</dbReference>
<keyword evidence="4" id="KW-0496">Mitochondrion</keyword>
<dbReference type="EMBL" id="OU892280">
    <property type="protein sequence ID" value="CAG9768034.1"/>
    <property type="molecule type" value="Genomic_DNA"/>
</dbReference>
<dbReference type="GO" id="GO:0006412">
    <property type="term" value="P:translation"/>
    <property type="evidence" value="ECO:0007669"/>
    <property type="project" value="InterPro"/>
</dbReference>
<protein>
    <recommendedName>
        <fullName evidence="7">Large ribosomal subunit protein mL37</fullName>
    </recommendedName>
    <alternativeName>
        <fullName evidence="8">39S ribosomal protein L37, mitochondrial</fullName>
    </alternativeName>
</protein>
<reference evidence="9" key="1">
    <citation type="submission" date="2022-01" db="EMBL/GenBank/DDBJ databases">
        <authorList>
            <person name="King R."/>
        </authorList>
    </citation>
    <scope>NUCLEOTIDE SEQUENCE</scope>
</reference>
<evidence type="ECO:0000256" key="5">
    <source>
        <dbReference type="ARBA" id="ARBA00023274"/>
    </source>
</evidence>
<gene>
    <name evidence="9" type="ORF">CEUTPL_LOCUS8585</name>
</gene>
<dbReference type="PANTHER" id="PTHR15889:SF2">
    <property type="entry name" value="LARGE RIBOSOMAL SUBUNIT PROTEIN ML37"/>
    <property type="match status" value="1"/>
</dbReference>
<dbReference type="GO" id="GO:0003735">
    <property type="term" value="F:structural constituent of ribosome"/>
    <property type="evidence" value="ECO:0007669"/>
    <property type="project" value="InterPro"/>
</dbReference>
<accession>A0A9N9MN17</accession>
<proteinExistence type="inferred from homology"/>
<dbReference type="Pfam" id="PF07147">
    <property type="entry name" value="PDCD9"/>
    <property type="match status" value="1"/>
</dbReference>
<keyword evidence="5" id="KW-0687">Ribonucleoprotein</keyword>
<name>A0A9N9MN17_9CUCU</name>
<evidence type="ECO:0000256" key="3">
    <source>
        <dbReference type="ARBA" id="ARBA00022980"/>
    </source>
</evidence>
<keyword evidence="10" id="KW-1185">Reference proteome</keyword>
<dbReference type="OrthoDB" id="5835618at2759"/>
<evidence type="ECO:0000256" key="1">
    <source>
        <dbReference type="ARBA" id="ARBA00004173"/>
    </source>
</evidence>
<comment type="similarity">
    <text evidence="6">Belongs to the mitochondrion-specific ribosomal protein mL37 family.</text>
</comment>
<comment type="subcellular location">
    <subcellularLocation>
        <location evidence="1">Mitochondrion</location>
    </subcellularLocation>
</comment>
<evidence type="ECO:0000256" key="6">
    <source>
        <dbReference type="ARBA" id="ARBA00037985"/>
    </source>
</evidence>
<dbReference type="GO" id="GO:1990904">
    <property type="term" value="C:ribonucleoprotein complex"/>
    <property type="evidence" value="ECO:0007669"/>
    <property type="project" value="UniProtKB-KW"/>
</dbReference>
<evidence type="ECO:0000313" key="9">
    <source>
        <dbReference type="EMBL" id="CAG9768034.1"/>
    </source>
</evidence>
<sequence>MRVTQILFKQHIGWHFKKHWLVQGKRKVVETGAEKILRQKGIVVKDPTEFLREKIPFEKFEVVGFKDKPVPLDETHPNWHERSLLTFKDNNVLLEGLKQAKILTNTVQIEEGLPEKYQLQDIPKEFNRRVKKIILSANIFDAEQKKLPIVKDPARPAFTFPRDYGVTQNRVFKLLVSKLLNLIETSSDLDMVRQRYFADNVYFSYPFERNGDLIQFELVGDTVLLSEKPLSPITEKSTNEFELPDIFPIKPTLTLNQENIYVVENNYPINKNAPKYYPHTLFINFDKESVKNLFEEEVTEEQIHGRSLLKTFTAAASHARARFGNDVKKLPTPITLQSVQTDGKNFYFGVLQLNNLDVEGSELKNIWYQIPSMPLFHKCAYELGKPILGGYNKNVVKHLISFYNNV</sequence>
<evidence type="ECO:0000256" key="4">
    <source>
        <dbReference type="ARBA" id="ARBA00023128"/>
    </source>
</evidence>
<organism evidence="9 10">
    <name type="scientific">Ceutorhynchus assimilis</name>
    <name type="common">cabbage seed weevil</name>
    <dbReference type="NCBI Taxonomy" id="467358"/>
    <lineage>
        <taxon>Eukaryota</taxon>
        <taxon>Metazoa</taxon>
        <taxon>Ecdysozoa</taxon>
        <taxon>Arthropoda</taxon>
        <taxon>Hexapoda</taxon>
        <taxon>Insecta</taxon>
        <taxon>Pterygota</taxon>
        <taxon>Neoptera</taxon>
        <taxon>Endopterygota</taxon>
        <taxon>Coleoptera</taxon>
        <taxon>Polyphaga</taxon>
        <taxon>Cucujiformia</taxon>
        <taxon>Curculionidae</taxon>
        <taxon>Ceutorhynchinae</taxon>
        <taxon>Ceutorhynchus</taxon>
    </lineage>
</organism>
<evidence type="ECO:0000256" key="2">
    <source>
        <dbReference type="ARBA" id="ARBA00022946"/>
    </source>
</evidence>
<dbReference type="AlphaFoldDB" id="A0A9N9MN17"/>
<evidence type="ECO:0000256" key="7">
    <source>
        <dbReference type="ARBA" id="ARBA00039442"/>
    </source>
</evidence>
<keyword evidence="2" id="KW-0809">Transit peptide</keyword>
<dbReference type="PANTHER" id="PTHR15889">
    <property type="entry name" value="MITOCHONDRIAL RIBOSOMAL PROTEIN L37"/>
    <property type="match status" value="1"/>
</dbReference>
<dbReference type="GO" id="GO:0005739">
    <property type="term" value="C:mitochondrion"/>
    <property type="evidence" value="ECO:0007669"/>
    <property type="project" value="UniProtKB-SubCell"/>
</dbReference>
<evidence type="ECO:0000313" key="10">
    <source>
        <dbReference type="Proteomes" id="UP001152799"/>
    </source>
</evidence>
<evidence type="ECO:0000256" key="8">
    <source>
        <dbReference type="ARBA" id="ARBA00041617"/>
    </source>
</evidence>